<dbReference type="EMBL" id="WUAV01000002">
    <property type="protein sequence ID" value="KAF1764634.1"/>
    <property type="molecule type" value="Genomic_DNA"/>
</dbReference>
<organism evidence="2 3">
    <name type="scientific">Caenorhabditis remanei</name>
    <name type="common">Caenorhabditis vulgaris</name>
    <dbReference type="NCBI Taxonomy" id="31234"/>
    <lineage>
        <taxon>Eukaryota</taxon>
        <taxon>Metazoa</taxon>
        <taxon>Ecdysozoa</taxon>
        <taxon>Nematoda</taxon>
        <taxon>Chromadorea</taxon>
        <taxon>Rhabditida</taxon>
        <taxon>Rhabditina</taxon>
        <taxon>Rhabditomorpha</taxon>
        <taxon>Rhabditoidea</taxon>
        <taxon>Rhabditidae</taxon>
        <taxon>Peloderinae</taxon>
        <taxon>Caenorhabditis</taxon>
    </lineage>
</organism>
<dbReference type="Proteomes" id="UP000483820">
    <property type="component" value="Chromosome II"/>
</dbReference>
<sequence length="349" mass="39831">MQHAGSTDAATMQLSCNTCAPLTQQASGPRMTAAINFSLLSNNAKRLARSLNLTIDQIDLCPDDDFIDIETIVDNEYWVGWTFYPPEPSTGVQPVRGTVPIYVPSRVKAAKNFEDIMDFENPGMSISEWLKLIIEVFNHKPYLSIVLTKPDCLFDMKSIRDTVKGFNVDGLIFTEQCSIECAQLALKNMPESKTVFVDGPAFKNPVEYQDILIQNVDFLTISSLDLDLKISLDEMLLINSKWIKINSRHVTDKMINRYLKHWIQGSNPRMRYIRIEFEPNRILDEEVILKGLKYSRAQPNRKKYFRMIEYEGVVTAEGGIDIHRKDGTEGMIAFEDLRGNSCFVFYVSN</sequence>
<dbReference type="InterPro" id="IPR053222">
    <property type="entry name" value="Zygotic_Embryogenesis-Asso"/>
</dbReference>
<dbReference type="RefSeq" id="XP_003104338.2">
    <property type="nucleotide sequence ID" value="XM_003104290.2"/>
</dbReference>
<accession>A0A6A5HCQ8</accession>
<protein>
    <recommendedName>
        <fullName evidence="1">Sdz-33 F-box domain-containing protein</fullName>
    </recommendedName>
</protein>
<dbReference type="KEGG" id="crq:GCK72_004583"/>
<dbReference type="CTD" id="9802998"/>
<comment type="caution">
    <text evidence="2">The sequence shown here is derived from an EMBL/GenBank/DDBJ whole genome shotgun (WGS) entry which is preliminary data.</text>
</comment>
<dbReference type="AlphaFoldDB" id="A0A6A5HCQ8"/>
<reference evidence="2 3" key="1">
    <citation type="submission" date="2019-12" db="EMBL/GenBank/DDBJ databases">
        <title>Chromosome-level assembly of the Caenorhabditis remanei genome.</title>
        <authorList>
            <person name="Teterina A.A."/>
            <person name="Willis J.H."/>
            <person name="Phillips P.C."/>
        </authorList>
    </citation>
    <scope>NUCLEOTIDE SEQUENCE [LARGE SCALE GENOMIC DNA]</scope>
    <source>
        <strain evidence="2 3">PX506</strain>
        <tissue evidence="2">Whole organism</tissue>
    </source>
</reference>
<dbReference type="InterPro" id="IPR012885">
    <property type="entry name" value="F-box_Sdz-33"/>
</dbReference>
<dbReference type="PANTHER" id="PTHR22899:SF0">
    <property type="entry name" value="F-BOX ASSOCIATED DOMAIN-CONTAINING PROTEIN-RELATED"/>
    <property type="match status" value="1"/>
</dbReference>
<evidence type="ECO:0000313" key="3">
    <source>
        <dbReference type="Proteomes" id="UP000483820"/>
    </source>
</evidence>
<evidence type="ECO:0000259" key="1">
    <source>
        <dbReference type="Pfam" id="PF07735"/>
    </source>
</evidence>
<evidence type="ECO:0000313" key="2">
    <source>
        <dbReference type="EMBL" id="KAF1764634.1"/>
    </source>
</evidence>
<dbReference type="Pfam" id="PF07735">
    <property type="entry name" value="FBA_2"/>
    <property type="match status" value="1"/>
</dbReference>
<dbReference type="PANTHER" id="PTHR22899">
    <property type="entry name" value="CYCLIN-RELATED F-BOX FAMILY"/>
    <property type="match status" value="1"/>
</dbReference>
<gene>
    <name evidence="2" type="ORF">GCK72_004583</name>
</gene>
<feature type="domain" description="Sdz-33 F-box" evidence="1">
    <location>
        <begin position="207"/>
        <end position="275"/>
    </location>
</feature>
<name>A0A6A5HCQ8_CAERE</name>
<dbReference type="GeneID" id="9802998"/>
<proteinExistence type="predicted"/>